<keyword evidence="2 7" id="KW-0645">Protease</keyword>
<dbReference type="Pfam" id="PF00395">
    <property type="entry name" value="SLH"/>
    <property type="match status" value="3"/>
</dbReference>
<organism evidence="11 12">
    <name type="scientific">Salimicrobium album</name>
    <dbReference type="NCBI Taxonomy" id="50717"/>
    <lineage>
        <taxon>Bacteria</taxon>
        <taxon>Bacillati</taxon>
        <taxon>Bacillota</taxon>
        <taxon>Bacilli</taxon>
        <taxon>Bacillales</taxon>
        <taxon>Bacillaceae</taxon>
        <taxon>Salimicrobium</taxon>
    </lineage>
</organism>
<dbReference type="InterPro" id="IPR023827">
    <property type="entry name" value="Peptidase_S8_Asp-AS"/>
</dbReference>
<keyword evidence="6 7" id="KW-0720">Serine protease</keyword>
<gene>
    <name evidence="11" type="ORF">SAMN04488081_1286</name>
</gene>
<dbReference type="PROSITE" id="PS51272">
    <property type="entry name" value="SLH"/>
    <property type="match status" value="3"/>
</dbReference>
<dbReference type="PANTHER" id="PTHR43806">
    <property type="entry name" value="PEPTIDASE S8"/>
    <property type="match status" value="1"/>
</dbReference>
<dbReference type="InterPro" id="IPR015500">
    <property type="entry name" value="Peptidase_S8_subtilisin-rel"/>
</dbReference>
<proteinExistence type="inferred from homology"/>
<dbReference type="InterPro" id="IPR037045">
    <property type="entry name" value="S8pro/Inhibitor_I9_sf"/>
</dbReference>
<dbReference type="InterPro" id="IPR050131">
    <property type="entry name" value="Peptidase_S8_subtilisin-like"/>
</dbReference>
<feature type="active site" description="Charge relay system" evidence="7">
    <location>
        <position position="159"/>
    </location>
</feature>
<keyword evidence="5 7" id="KW-0378">Hydrolase</keyword>
<evidence type="ECO:0000313" key="11">
    <source>
        <dbReference type="EMBL" id="SDX79575.1"/>
    </source>
</evidence>
<feature type="domain" description="SLH" evidence="10">
    <location>
        <begin position="376"/>
        <end position="435"/>
    </location>
</feature>
<dbReference type="EMBL" id="FNOS01000003">
    <property type="protein sequence ID" value="SDX79575.1"/>
    <property type="molecule type" value="Genomic_DNA"/>
</dbReference>
<comment type="caution">
    <text evidence="11">The sequence shown here is derived from an EMBL/GenBank/DDBJ whole genome shotgun (WGS) entry which is preliminary data.</text>
</comment>
<keyword evidence="4 9" id="KW-0732">Signal</keyword>
<dbReference type="InterPro" id="IPR001119">
    <property type="entry name" value="SLH_dom"/>
</dbReference>
<evidence type="ECO:0000256" key="3">
    <source>
        <dbReference type="ARBA" id="ARBA00022723"/>
    </source>
</evidence>
<accession>A0A1H3ELV3</accession>
<evidence type="ECO:0000256" key="5">
    <source>
        <dbReference type="ARBA" id="ARBA00022801"/>
    </source>
</evidence>
<evidence type="ECO:0000256" key="4">
    <source>
        <dbReference type="ARBA" id="ARBA00022729"/>
    </source>
</evidence>
<keyword evidence="3" id="KW-0479">Metal-binding</keyword>
<keyword evidence="12" id="KW-1185">Reference proteome</keyword>
<dbReference type="InterPro" id="IPR034202">
    <property type="entry name" value="Subtilisin_Carlsberg-like"/>
</dbReference>
<dbReference type="CDD" id="cd07477">
    <property type="entry name" value="Peptidases_S8_Subtilisin_subset"/>
    <property type="match status" value="1"/>
</dbReference>
<feature type="domain" description="SLH" evidence="10">
    <location>
        <begin position="500"/>
        <end position="552"/>
    </location>
</feature>
<feature type="active site" description="Charge relay system" evidence="7">
    <location>
        <position position="128"/>
    </location>
</feature>
<dbReference type="GO" id="GO:0006508">
    <property type="term" value="P:proteolysis"/>
    <property type="evidence" value="ECO:0007669"/>
    <property type="project" value="UniProtKB-KW"/>
</dbReference>
<evidence type="ECO:0000256" key="6">
    <source>
        <dbReference type="ARBA" id="ARBA00022825"/>
    </source>
</evidence>
<feature type="signal peptide" evidence="9">
    <location>
        <begin position="1"/>
        <end position="23"/>
    </location>
</feature>
<dbReference type="Proteomes" id="UP000198647">
    <property type="component" value="Unassembled WGS sequence"/>
</dbReference>
<dbReference type="PROSITE" id="PS00138">
    <property type="entry name" value="SUBTILASE_SER"/>
    <property type="match status" value="1"/>
</dbReference>
<evidence type="ECO:0000256" key="7">
    <source>
        <dbReference type="PROSITE-ProRule" id="PRU01240"/>
    </source>
</evidence>
<evidence type="ECO:0000313" key="12">
    <source>
        <dbReference type="Proteomes" id="UP000198647"/>
    </source>
</evidence>
<dbReference type="Pfam" id="PF00082">
    <property type="entry name" value="Peptidase_S8"/>
    <property type="match status" value="1"/>
</dbReference>
<evidence type="ECO:0000256" key="2">
    <source>
        <dbReference type="ARBA" id="ARBA00022670"/>
    </source>
</evidence>
<dbReference type="Gene3D" id="3.30.70.80">
    <property type="entry name" value="Peptidase S8 propeptide/proteinase inhibitor I9"/>
    <property type="match status" value="1"/>
</dbReference>
<feature type="active site" description="Charge relay system" evidence="7">
    <location>
        <position position="323"/>
    </location>
</feature>
<dbReference type="PANTHER" id="PTHR43806:SF11">
    <property type="entry name" value="CEREVISIN-RELATED"/>
    <property type="match status" value="1"/>
</dbReference>
<evidence type="ECO:0000256" key="1">
    <source>
        <dbReference type="ARBA" id="ARBA00011073"/>
    </source>
</evidence>
<dbReference type="PRINTS" id="PR00723">
    <property type="entry name" value="SUBTILISIN"/>
</dbReference>
<feature type="chain" id="PRO_5046961733" evidence="9">
    <location>
        <begin position="24"/>
        <end position="552"/>
    </location>
</feature>
<dbReference type="GO" id="GO:0008233">
    <property type="term" value="F:peptidase activity"/>
    <property type="evidence" value="ECO:0007669"/>
    <property type="project" value="UniProtKB-KW"/>
</dbReference>
<sequence>MKDMGSKLLLAGLLTLIAAFGGAVTENVSAESSYRVVVGFEEGTSGRYRTAVEGEHLHTYDSLNAVSMKMNRKQIIEMQKKPEVAWVEFDQRVSVAAERETWGYKATEPSKARSWGLTGEGVNIAVIDTGVAKDHPDLNVRGGVNTIEGSTGWADDNGHGTHVAGVLNAQPNNRGTVGIAPDADLYAVKALNKDGDGWESEIIAGIEWAFKKDVDIINLSLTTCSSSIPMKKTLEKAEEKGVLVVAASGNKTPCNGRYLPDVMYPARYDSVVGTGAVNDEFQRAAFSYGGNSLDVVAPGTGVYSTYVDAKTGVNGYEYLNGTSMAAPFVSGVFALNREAYPHYTIQQLRKEVRDRAKDLGPKGKDKDFGHGLVQAPVNPFKDVSSGRWYYEPVRKLYVDGTVTGFRNATFRPDGKISRQDVVTMLGRTLNLEEKDSNTGFPDVQENSYSAGYISAAVEKGFINGFPDGTFAPRKNITRGDMAVMLDRAFQFPEAGRSYFSDVNGRYYTEPINAAAKAGVLSGYRDGTYQPSEPVSRAELAKALYESKEYSSR</sequence>
<dbReference type="SUPFAM" id="SSF52743">
    <property type="entry name" value="Subtilisin-like"/>
    <property type="match status" value="1"/>
</dbReference>
<dbReference type="InterPro" id="IPR023828">
    <property type="entry name" value="Peptidase_S8_Ser-AS"/>
</dbReference>
<comment type="similarity">
    <text evidence="1 7 8">Belongs to the peptidase S8 family.</text>
</comment>
<name>A0A1H3ELV3_9BACI</name>
<protein>
    <submittedName>
        <fullName evidence="11">Serine protease, subtilisin family</fullName>
    </submittedName>
</protein>
<dbReference type="InterPro" id="IPR036852">
    <property type="entry name" value="Peptidase_S8/S53_dom_sf"/>
</dbReference>
<dbReference type="PROSITE" id="PS51892">
    <property type="entry name" value="SUBTILASE"/>
    <property type="match status" value="1"/>
</dbReference>
<evidence type="ECO:0000256" key="8">
    <source>
        <dbReference type="RuleBase" id="RU003355"/>
    </source>
</evidence>
<dbReference type="SUPFAM" id="SSF54897">
    <property type="entry name" value="Protease propeptides/inhibitors"/>
    <property type="match status" value="1"/>
</dbReference>
<evidence type="ECO:0000256" key="9">
    <source>
        <dbReference type="SAM" id="SignalP"/>
    </source>
</evidence>
<dbReference type="PROSITE" id="PS00136">
    <property type="entry name" value="SUBTILASE_ASP"/>
    <property type="match status" value="1"/>
</dbReference>
<dbReference type="Gene3D" id="3.40.50.200">
    <property type="entry name" value="Peptidase S8/S53 domain"/>
    <property type="match status" value="1"/>
</dbReference>
<reference evidence="11 12" key="1">
    <citation type="submission" date="2016-10" db="EMBL/GenBank/DDBJ databases">
        <authorList>
            <person name="Varghese N."/>
            <person name="Submissions S."/>
        </authorList>
    </citation>
    <scope>NUCLEOTIDE SEQUENCE [LARGE SCALE GENOMIC DNA]</scope>
    <source>
        <strain evidence="11 12">DSM 20748</strain>
    </source>
</reference>
<feature type="domain" description="SLH" evidence="10">
    <location>
        <begin position="436"/>
        <end position="499"/>
    </location>
</feature>
<dbReference type="InterPro" id="IPR000209">
    <property type="entry name" value="Peptidase_S8/S53_dom"/>
</dbReference>
<evidence type="ECO:0000259" key="10">
    <source>
        <dbReference type="PROSITE" id="PS51272"/>
    </source>
</evidence>